<dbReference type="GO" id="GO:0006812">
    <property type="term" value="P:monoatomic cation transport"/>
    <property type="evidence" value="ECO:0007669"/>
    <property type="project" value="InterPro"/>
</dbReference>
<keyword evidence="5 12" id="KW-0812">Transmembrane</keyword>
<evidence type="ECO:0000256" key="9">
    <source>
        <dbReference type="ARBA" id="ARBA00023136"/>
    </source>
</evidence>
<feature type="transmembrane region" description="Helical" evidence="12">
    <location>
        <begin position="18"/>
        <end position="36"/>
    </location>
</feature>
<dbReference type="PANTHER" id="PTHR15759:SF6">
    <property type="entry name" value="INNEXIN"/>
    <property type="match status" value="1"/>
</dbReference>
<keyword evidence="6" id="KW-0256">Endoplasmic reticulum</keyword>
<keyword evidence="3 12" id="KW-0813">Transport</keyword>
<evidence type="ECO:0000256" key="5">
    <source>
        <dbReference type="ARBA" id="ARBA00022692"/>
    </source>
</evidence>
<dbReference type="PANTHER" id="PTHR15759">
    <property type="entry name" value="PANNEXIN"/>
    <property type="match status" value="1"/>
</dbReference>
<reference evidence="14 15" key="1">
    <citation type="journal article" date="2018" name="Sci. Rep.">
        <title>Comparative analysis of the Pocillopora damicornis genome highlights role of immune system in coral evolution.</title>
        <authorList>
            <person name="Cunning R."/>
            <person name="Bay R.A."/>
            <person name="Gillette P."/>
            <person name="Baker A.C."/>
            <person name="Traylor-Knowles N."/>
        </authorList>
    </citation>
    <scope>NUCLEOTIDE SEQUENCE [LARGE SCALE GENOMIC DNA]</scope>
    <source>
        <strain evidence="14">RSMAS</strain>
        <tissue evidence="14">Whole animal</tissue>
    </source>
</reference>
<comment type="function">
    <text evidence="12">Structural component of the gap junctions.</text>
</comment>
<keyword evidence="10" id="KW-0325">Glycoprotein</keyword>
<keyword evidence="11 12" id="KW-0407">Ion channel</keyword>
<evidence type="ECO:0000256" key="1">
    <source>
        <dbReference type="ARBA" id="ARBA00004477"/>
    </source>
</evidence>
<dbReference type="Proteomes" id="UP000275408">
    <property type="component" value="Unassembled WGS sequence"/>
</dbReference>
<dbReference type="AlphaFoldDB" id="A0A3M6UTQ1"/>
<evidence type="ECO:0000256" key="3">
    <source>
        <dbReference type="ARBA" id="ARBA00022448"/>
    </source>
</evidence>
<dbReference type="PROSITE" id="PS51013">
    <property type="entry name" value="PANNEXIN"/>
    <property type="match status" value="1"/>
</dbReference>
<dbReference type="OrthoDB" id="5949370at2759"/>
<evidence type="ECO:0000313" key="15">
    <source>
        <dbReference type="Proteomes" id="UP000275408"/>
    </source>
</evidence>
<evidence type="ECO:0000256" key="7">
    <source>
        <dbReference type="ARBA" id="ARBA00022989"/>
    </source>
</evidence>
<dbReference type="GO" id="GO:0032732">
    <property type="term" value="P:positive regulation of interleukin-1 production"/>
    <property type="evidence" value="ECO:0007669"/>
    <property type="project" value="InterPro"/>
</dbReference>
<protein>
    <recommendedName>
        <fullName evidence="12">Innexin</fullName>
    </recommendedName>
</protein>
<keyword evidence="9 12" id="KW-0472">Membrane</keyword>
<keyword evidence="4" id="KW-1003">Cell membrane</keyword>
<dbReference type="GO" id="GO:0005789">
    <property type="term" value="C:endoplasmic reticulum membrane"/>
    <property type="evidence" value="ECO:0007669"/>
    <property type="project" value="UniProtKB-SubCell"/>
</dbReference>
<evidence type="ECO:0000256" key="4">
    <source>
        <dbReference type="ARBA" id="ARBA00022475"/>
    </source>
</evidence>
<organism evidence="14 15">
    <name type="scientific">Pocillopora damicornis</name>
    <name type="common">Cauliflower coral</name>
    <name type="synonym">Millepora damicornis</name>
    <dbReference type="NCBI Taxonomy" id="46731"/>
    <lineage>
        <taxon>Eukaryota</taxon>
        <taxon>Metazoa</taxon>
        <taxon>Cnidaria</taxon>
        <taxon>Anthozoa</taxon>
        <taxon>Hexacorallia</taxon>
        <taxon>Scleractinia</taxon>
        <taxon>Astrocoeniina</taxon>
        <taxon>Pocilloporidae</taxon>
        <taxon>Pocillopora</taxon>
    </lineage>
</organism>
<feature type="compositionally biased region" description="Low complexity" evidence="13">
    <location>
        <begin position="349"/>
        <end position="359"/>
    </location>
</feature>
<accession>A0A3M6UTQ1</accession>
<dbReference type="EMBL" id="RCHS01000820">
    <property type="protein sequence ID" value="RMX56698.1"/>
    <property type="molecule type" value="Genomic_DNA"/>
</dbReference>
<dbReference type="GO" id="GO:0034220">
    <property type="term" value="P:monoatomic ion transmembrane transport"/>
    <property type="evidence" value="ECO:0007669"/>
    <property type="project" value="UniProtKB-KW"/>
</dbReference>
<name>A0A3M6UTQ1_POCDA</name>
<proteinExistence type="inferred from homology"/>
<evidence type="ECO:0000256" key="13">
    <source>
        <dbReference type="SAM" id="MobiDB-lite"/>
    </source>
</evidence>
<keyword evidence="8 12" id="KW-0406">Ion transport</keyword>
<feature type="transmembrane region" description="Helical" evidence="12">
    <location>
        <begin position="201"/>
        <end position="221"/>
    </location>
</feature>
<dbReference type="Pfam" id="PF00876">
    <property type="entry name" value="Innexin"/>
    <property type="match status" value="1"/>
</dbReference>
<evidence type="ECO:0000256" key="8">
    <source>
        <dbReference type="ARBA" id="ARBA00023065"/>
    </source>
</evidence>
<feature type="region of interest" description="Disordered" evidence="13">
    <location>
        <begin position="341"/>
        <end position="371"/>
    </location>
</feature>
<dbReference type="InterPro" id="IPR039099">
    <property type="entry name" value="Pannexin"/>
</dbReference>
<comment type="caution">
    <text evidence="14">The sequence shown here is derived from an EMBL/GenBank/DDBJ whole genome shotgun (WGS) entry which is preliminary data.</text>
</comment>
<evidence type="ECO:0000313" key="14">
    <source>
        <dbReference type="EMBL" id="RMX56698.1"/>
    </source>
</evidence>
<dbReference type="InterPro" id="IPR000990">
    <property type="entry name" value="Innexin"/>
</dbReference>
<dbReference type="GO" id="GO:0005921">
    <property type="term" value="C:gap junction"/>
    <property type="evidence" value="ECO:0007669"/>
    <property type="project" value="UniProtKB-UniRule"/>
</dbReference>
<dbReference type="GO" id="GO:0005886">
    <property type="term" value="C:plasma membrane"/>
    <property type="evidence" value="ECO:0007669"/>
    <property type="project" value="UniProtKB-SubCell"/>
</dbReference>
<evidence type="ECO:0000256" key="10">
    <source>
        <dbReference type="ARBA" id="ARBA00023180"/>
    </source>
</evidence>
<keyword evidence="15" id="KW-1185">Reference proteome</keyword>
<comment type="caution">
    <text evidence="12">Lacks conserved residue(s) required for the propagation of feature annotation.</text>
</comment>
<sequence>MDDGKHEQVRTETLLDSVVRQLSVYAVAAMGLFLIVKEHFIGSLIVCQPINRGVKENLSYSQSQADYDKAYCLMSMTDTRENLIIASGGEPNTIPGVTIMGIKSEEGRVIYQNYLPFALVIQAALSCIPTILWNTWASDILRTCIRFVADSSSKICPVRVDSGHSPVKKDQSFEILNEYLSAQVERWEGRKFLIRVYTTKLMLSLGIFIFMVTFYVAYPVLNYVEFQGSFVCHVHKQTLVTCVFPDVDLFKLAWIVNIVLVDISIAIVVLQLLNVAFCLQRKTTFFSYFMGVEERKISRIPNDSHLISHFCYENAAVMCPSLMNRSSSPGKTMHTPLISLGSSEEELHSPSSSSSLSYSTAPQLFRRQTAD</sequence>
<evidence type="ECO:0000256" key="2">
    <source>
        <dbReference type="ARBA" id="ARBA00004651"/>
    </source>
</evidence>
<feature type="transmembrane region" description="Helical" evidence="12">
    <location>
        <begin position="254"/>
        <end position="279"/>
    </location>
</feature>
<comment type="similarity">
    <text evidence="12">Belongs to the pannexin family.</text>
</comment>
<dbReference type="GO" id="GO:0015267">
    <property type="term" value="F:channel activity"/>
    <property type="evidence" value="ECO:0007669"/>
    <property type="project" value="InterPro"/>
</dbReference>
<gene>
    <name evidence="12" type="primary">inx</name>
    <name evidence="14" type="ORF">pdam_00015767</name>
</gene>
<keyword evidence="7 12" id="KW-1133">Transmembrane helix</keyword>
<comment type="subcellular location">
    <subcellularLocation>
        <location evidence="2 12">Cell membrane</location>
        <topology evidence="2 12">Multi-pass membrane protein</topology>
    </subcellularLocation>
    <subcellularLocation>
        <location evidence="1">Endoplasmic reticulum membrane</location>
        <topology evidence="1">Multi-pass membrane protein</topology>
    </subcellularLocation>
</comment>
<evidence type="ECO:0000256" key="11">
    <source>
        <dbReference type="ARBA" id="ARBA00023303"/>
    </source>
</evidence>
<evidence type="ECO:0000256" key="6">
    <source>
        <dbReference type="ARBA" id="ARBA00022824"/>
    </source>
</evidence>
<evidence type="ECO:0000256" key="12">
    <source>
        <dbReference type="RuleBase" id="RU010713"/>
    </source>
</evidence>
<dbReference type="OMA" id="WNITRAR"/>